<dbReference type="Gene3D" id="1.10.10.10">
    <property type="entry name" value="Winged helix-like DNA-binding domain superfamily/Winged helix DNA-binding domain"/>
    <property type="match status" value="1"/>
</dbReference>
<reference evidence="4" key="1">
    <citation type="submission" date="2021-01" db="EMBL/GenBank/DDBJ databases">
        <title>Modified the classification status of verrucomicrobia.</title>
        <authorList>
            <person name="Feng X."/>
        </authorList>
    </citation>
    <scope>NUCLEOTIDE SEQUENCE</scope>
    <source>
        <strain evidence="4">_KCTC 22039</strain>
    </source>
</reference>
<dbReference type="InterPro" id="IPR036388">
    <property type="entry name" value="WH-like_DNA-bd_sf"/>
</dbReference>
<organism evidence="4 5">
    <name type="scientific">Persicirhabdus sediminis</name>
    <dbReference type="NCBI Taxonomy" id="454144"/>
    <lineage>
        <taxon>Bacteria</taxon>
        <taxon>Pseudomonadati</taxon>
        <taxon>Verrucomicrobiota</taxon>
        <taxon>Verrucomicrobiia</taxon>
        <taxon>Verrucomicrobiales</taxon>
        <taxon>Verrucomicrobiaceae</taxon>
        <taxon>Persicirhabdus</taxon>
    </lineage>
</organism>
<proteinExistence type="inferred from homology"/>
<gene>
    <name evidence="4" type="primary">dprA</name>
    <name evidence="4" type="ORF">JIN82_09260</name>
</gene>
<evidence type="ECO:0000259" key="3">
    <source>
        <dbReference type="Pfam" id="PF17782"/>
    </source>
</evidence>
<dbReference type="Pfam" id="PF02481">
    <property type="entry name" value="DNA_processg_A"/>
    <property type="match status" value="1"/>
</dbReference>
<feature type="domain" description="Smf/DprA SLOG" evidence="2">
    <location>
        <begin position="78"/>
        <end position="288"/>
    </location>
</feature>
<evidence type="ECO:0000313" key="4">
    <source>
        <dbReference type="EMBL" id="MBK1791337.1"/>
    </source>
</evidence>
<comment type="similarity">
    <text evidence="1">Belongs to the DprA/Smf family.</text>
</comment>
<dbReference type="Gene3D" id="3.40.50.450">
    <property type="match status" value="1"/>
</dbReference>
<dbReference type="Pfam" id="PF14520">
    <property type="entry name" value="HHH_5"/>
    <property type="match status" value="1"/>
</dbReference>
<keyword evidence="5" id="KW-1185">Reference proteome</keyword>
<dbReference type="SUPFAM" id="SSF102405">
    <property type="entry name" value="MCP/YpsA-like"/>
    <property type="match status" value="1"/>
</dbReference>
<dbReference type="InterPro" id="IPR010994">
    <property type="entry name" value="RuvA_2-like"/>
</dbReference>
<feature type="domain" description="DprA winged helix" evidence="3">
    <location>
        <begin position="324"/>
        <end position="381"/>
    </location>
</feature>
<sequence>MTQREAIISLNMLPGIGPVRVRALMSHFGNAAKILNSSASQLTQVQGIGPQLGNHIASWQEQIDLEKELEEAAQRGIQIITQDDPSYPQQLLSSHDPPLVLYVWGELKEIHQHSIAIVGSRRTTMYGTQQAKKMAFQLASAGFTIVSGLARGIDTSAHEGAVAAQGQTIAIIGSGLAQLYPPENMALAEKIAHGHGAVISEFPLHTPPSKKSFPMRNRIVASWVQALLVAECPSWSGARITANMASDLGKSIFAIPGPIDRPSSAGCNELIREGATLVTDGQDIIDDMSMLPIDLSRLSQPAAAQASGSQKNAEASDSASSALTATIDALNDDEKSIYQCLADDELSIDHLVEKTQLSSSLIASSLIKLEIKSLIKKLPGGHYQTIR</sequence>
<evidence type="ECO:0000313" key="5">
    <source>
        <dbReference type="Proteomes" id="UP000624703"/>
    </source>
</evidence>
<evidence type="ECO:0000259" key="2">
    <source>
        <dbReference type="Pfam" id="PF02481"/>
    </source>
</evidence>
<dbReference type="InterPro" id="IPR041614">
    <property type="entry name" value="DprA_WH"/>
</dbReference>
<dbReference type="SUPFAM" id="SSF47781">
    <property type="entry name" value="RuvA domain 2-like"/>
    <property type="match status" value="1"/>
</dbReference>
<dbReference type="PANTHER" id="PTHR43022">
    <property type="entry name" value="PROTEIN SMF"/>
    <property type="match status" value="1"/>
</dbReference>
<evidence type="ECO:0000256" key="1">
    <source>
        <dbReference type="ARBA" id="ARBA00006525"/>
    </source>
</evidence>
<dbReference type="Pfam" id="PF17782">
    <property type="entry name" value="WHD_DprA"/>
    <property type="match status" value="1"/>
</dbReference>
<accession>A0A8J7ME49</accession>
<dbReference type="InterPro" id="IPR057666">
    <property type="entry name" value="DrpA_SLOG"/>
</dbReference>
<name>A0A8J7ME49_9BACT</name>
<dbReference type="InterPro" id="IPR003488">
    <property type="entry name" value="DprA"/>
</dbReference>
<protein>
    <submittedName>
        <fullName evidence="4">DNA-protecting protein DprA</fullName>
    </submittedName>
</protein>
<dbReference type="PANTHER" id="PTHR43022:SF1">
    <property type="entry name" value="PROTEIN SMF"/>
    <property type="match status" value="1"/>
</dbReference>
<dbReference type="RefSeq" id="WP_200311346.1">
    <property type="nucleotide sequence ID" value="NZ_JAENIM010000039.1"/>
</dbReference>
<dbReference type="AlphaFoldDB" id="A0A8J7ME49"/>
<dbReference type="Proteomes" id="UP000624703">
    <property type="component" value="Unassembled WGS sequence"/>
</dbReference>
<dbReference type="EMBL" id="JAENIM010000039">
    <property type="protein sequence ID" value="MBK1791337.1"/>
    <property type="molecule type" value="Genomic_DNA"/>
</dbReference>
<comment type="caution">
    <text evidence="4">The sequence shown here is derived from an EMBL/GenBank/DDBJ whole genome shotgun (WGS) entry which is preliminary data.</text>
</comment>
<dbReference type="NCBIfam" id="TIGR00732">
    <property type="entry name" value="dprA"/>
    <property type="match status" value="1"/>
</dbReference>
<dbReference type="GO" id="GO:0009294">
    <property type="term" value="P:DNA-mediated transformation"/>
    <property type="evidence" value="ECO:0007669"/>
    <property type="project" value="InterPro"/>
</dbReference>